<comment type="caution">
    <text evidence="1">The sequence shown here is derived from an EMBL/GenBank/DDBJ whole genome shotgun (WGS) entry which is preliminary data.</text>
</comment>
<protein>
    <recommendedName>
        <fullName evidence="3">DUF4760 domain-containing protein</fullName>
    </recommendedName>
</protein>
<dbReference type="EMBL" id="BAAAFA010000001">
    <property type="protein sequence ID" value="GAA0811615.1"/>
    <property type="molecule type" value="Genomic_DNA"/>
</dbReference>
<gene>
    <name evidence="1" type="ORF">GCM10009111_04350</name>
</gene>
<evidence type="ECO:0008006" key="3">
    <source>
        <dbReference type="Google" id="ProtNLM"/>
    </source>
</evidence>
<evidence type="ECO:0000313" key="2">
    <source>
        <dbReference type="Proteomes" id="UP001500021"/>
    </source>
</evidence>
<proteinExistence type="predicted"/>
<evidence type="ECO:0000313" key="1">
    <source>
        <dbReference type="EMBL" id="GAA0811615.1"/>
    </source>
</evidence>
<organism evidence="1 2">
    <name type="scientific">Colwellia asteriadis</name>
    <dbReference type="NCBI Taxonomy" id="517723"/>
    <lineage>
        <taxon>Bacteria</taxon>
        <taxon>Pseudomonadati</taxon>
        <taxon>Pseudomonadota</taxon>
        <taxon>Gammaproteobacteria</taxon>
        <taxon>Alteromonadales</taxon>
        <taxon>Colwelliaceae</taxon>
        <taxon>Colwellia</taxon>
    </lineage>
</organism>
<keyword evidence="2" id="KW-1185">Reference proteome</keyword>
<accession>A0ABN1L349</accession>
<name>A0ABN1L349_9GAMM</name>
<sequence length="175" mass="20177">MFFILIITAIFIGVSIFFSIRSEKLQRLLITQQRENSQTRKESKAMQDSMAVIASRYEEFIKARLLTMKAQAEQYDDKDLIKHLDLISPLINNYSIIFRDCLKGKGRLKKISQKCFDSHDPYAFKQFIAWMVTSDTSLKRFWSSDNLNGYLHLVNLLLTNADKALITAKGAAITK</sequence>
<dbReference type="Proteomes" id="UP001500021">
    <property type="component" value="Unassembled WGS sequence"/>
</dbReference>
<reference evidence="1 2" key="1">
    <citation type="journal article" date="2019" name="Int. J. Syst. Evol. Microbiol.">
        <title>The Global Catalogue of Microorganisms (GCM) 10K type strain sequencing project: providing services to taxonomists for standard genome sequencing and annotation.</title>
        <authorList>
            <consortium name="The Broad Institute Genomics Platform"/>
            <consortium name="The Broad Institute Genome Sequencing Center for Infectious Disease"/>
            <person name="Wu L."/>
            <person name="Ma J."/>
        </authorList>
    </citation>
    <scope>NUCLEOTIDE SEQUENCE [LARGE SCALE GENOMIC DNA]</scope>
    <source>
        <strain evidence="1 2">JCM 15608</strain>
    </source>
</reference>
<dbReference type="RefSeq" id="WP_215980197.1">
    <property type="nucleotide sequence ID" value="NZ_BAAAFA010000001.1"/>
</dbReference>